<proteinExistence type="predicted"/>
<evidence type="ECO:0008006" key="3">
    <source>
        <dbReference type="Google" id="ProtNLM"/>
    </source>
</evidence>
<gene>
    <name evidence="1" type="ORF">EAH81_27260</name>
</gene>
<reference evidence="1 2" key="1">
    <citation type="journal article" date="2019" name="Environ. Microbiol.">
        <title>Species interactions and distinct microbial communities in high Arctic permafrost affected cryosols are associated with the CH4 and CO2 gas fluxes.</title>
        <authorList>
            <person name="Altshuler I."/>
            <person name="Hamel J."/>
            <person name="Turney S."/>
            <person name="Magnuson E."/>
            <person name="Levesque R."/>
            <person name="Greer C."/>
            <person name="Whyte L.G."/>
        </authorList>
    </citation>
    <scope>NUCLEOTIDE SEQUENCE [LARGE SCALE GENOMIC DNA]</scope>
    <source>
        <strain evidence="1 2">42</strain>
    </source>
</reference>
<dbReference type="PANTHER" id="PTHR24637:SF421">
    <property type="entry name" value="CUTICLE COLLAGEN DPY-2"/>
    <property type="match status" value="1"/>
</dbReference>
<name>A0A502DWQ0_9FLAO</name>
<protein>
    <recommendedName>
        <fullName evidence="3">Collagen triple helix repeat-containing protein</fullName>
    </recommendedName>
</protein>
<dbReference type="Proteomes" id="UP000319700">
    <property type="component" value="Unassembled WGS sequence"/>
</dbReference>
<dbReference type="AlphaFoldDB" id="A0A502DWQ0"/>
<dbReference type="Gene3D" id="1.20.5.320">
    <property type="entry name" value="6-Phosphogluconate Dehydrogenase, domain 3"/>
    <property type="match status" value="2"/>
</dbReference>
<dbReference type="PANTHER" id="PTHR24637">
    <property type="entry name" value="COLLAGEN"/>
    <property type="match status" value="1"/>
</dbReference>
<evidence type="ECO:0000313" key="1">
    <source>
        <dbReference type="EMBL" id="TPG29925.1"/>
    </source>
</evidence>
<feature type="non-terminal residue" evidence="1">
    <location>
        <position position="456"/>
    </location>
</feature>
<comment type="caution">
    <text evidence="1">The sequence shown here is derived from an EMBL/GenBank/DDBJ whole genome shotgun (WGS) entry which is preliminary data.</text>
</comment>
<keyword evidence="2" id="KW-1185">Reference proteome</keyword>
<organism evidence="1 2">
    <name type="scientific">Flavobacterium pectinovorum</name>
    <dbReference type="NCBI Taxonomy" id="29533"/>
    <lineage>
        <taxon>Bacteria</taxon>
        <taxon>Pseudomonadati</taxon>
        <taxon>Bacteroidota</taxon>
        <taxon>Flavobacteriia</taxon>
        <taxon>Flavobacteriales</taxon>
        <taxon>Flavobacteriaceae</taxon>
        <taxon>Flavobacterium</taxon>
    </lineage>
</organism>
<evidence type="ECO:0000313" key="2">
    <source>
        <dbReference type="Proteomes" id="UP000319700"/>
    </source>
</evidence>
<sequence>MKNRLLPLVFVLGCYSAYSQVGIGTLNPNASAQLDVVSKNKGILIPRVTLKSVTDMTSVVSDDGNYAESLLVYNIGTAITPGYYYWANNRWNRLITSGDAGGAAGLSGGIGIPGKDGVVAPDGTTSWINTNTGIIYVLDPISKEWVVATGVNGIPGVNGTPGTPGNPGTPGSITTLDAIIKDAQGNIYAYVGSENTVKGRDDAWAVGSPDWVKINGLNGAAGIPGVVGEPGTPGNPGASGSITTLDAIIKDAQGNIYAYVGSANTVKGRDDAWAQGSADWVKINGLNGAAGIPGVVGEPGTPGNPGASGSITTLDAIIKDAQGNIYAYVGSANTVKGRDDAWAVGSPDWVKISGLNGKDGKDGITGGTGVPGAKGDSNYPGDNVVMYINSDTGTIYVRDPKDETKWIPLTGETGMNGIPGVNGTPGTPGNPGASGSITTLDAIIKDAQGNIYAYVG</sequence>
<dbReference type="EMBL" id="RCZH01000032">
    <property type="protein sequence ID" value="TPG29925.1"/>
    <property type="molecule type" value="Genomic_DNA"/>
</dbReference>
<accession>A0A502DWQ0</accession>